<sequence>MRYGKIIIVLLLAILLSGCQKETEESQNDWVIKIQQEAEGITTSIDEDFTKSIPIRSLKFSLSENQVLKQPDALSDYLIPEKEKLVKKEDDQYSANTNKKFLSISPYVSIFIRDEVLSSRYTMAYSSGNSTMLFKPEFIKYIDNKELENVSKEEARKQSDEILEMFGWKDKMVPDCYALEYRNLNKLRSKQDVYLNEKMEVDEEFNKEWTPDENAYLFVYHGILEDQKIYDSAERGVIPYACIIIDKDGPVYCQVGSQLNVIDWKENDKVITPQDAYDICINRLESLMFYNIKIDSLSLRYIITDFSFDSDTGKVEPIWSFHYTYEEKNPDNSIENMENILRINAIDGRIL</sequence>
<evidence type="ECO:0000313" key="2">
    <source>
        <dbReference type="Proteomes" id="UP000306509"/>
    </source>
</evidence>
<evidence type="ECO:0000313" key="1">
    <source>
        <dbReference type="EMBL" id="TLD01648.1"/>
    </source>
</evidence>
<dbReference type="AlphaFoldDB" id="A0A4V6HS56"/>
<dbReference type="RefSeq" id="WP_070042739.1">
    <property type="nucleotide sequence ID" value="NZ_CABMJZ010000126.1"/>
</dbReference>
<dbReference type="Proteomes" id="UP000306509">
    <property type="component" value="Unassembled WGS sequence"/>
</dbReference>
<organism evidence="1 2">
    <name type="scientific">Robinsoniella peoriensis</name>
    <dbReference type="NCBI Taxonomy" id="180332"/>
    <lineage>
        <taxon>Bacteria</taxon>
        <taxon>Bacillati</taxon>
        <taxon>Bacillota</taxon>
        <taxon>Clostridia</taxon>
        <taxon>Lachnospirales</taxon>
        <taxon>Lachnospiraceae</taxon>
        <taxon>Robinsoniella</taxon>
    </lineage>
</organism>
<protein>
    <submittedName>
        <fullName evidence="1">Uncharacterized protein</fullName>
    </submittedName>
</protein>
<dbReference type="EMBL" id="QGQD01000033">
    <property type="protein sequence ID" value="TLD01648.1"/>
    <property type="molecule type" value="Genomic_DNA"/>
</dbReference>
<dbReference type="PROSITE" id="PS51257">
    <property type="entry name" value="PROKAR_LIPOPROTEIN"/>
    <property type="match status" value="1"/>
</dbReference>
<name>A0A4V6HS56_9FIRM</name>
<accession>A0A4V6HS56</accession>
<keyword evidence="2" id="KW-1185">Reference proteome</keyword>
<gene>
    <name evidence="1" type="ORF">DSM106044_01447</name>
</gene>
<proteinExistence type="predicted"/>
<comment type="caution">
    <text evidence="1">The sequence shown here is derived from an EMBL/GenBank/DDBJ whole genome shotgun (WGS) entry which is preliminary data.</text>
</comment>
<reference evidence="1 2" key="1">
    <citation type="journal article" date="2019" name="Anaerobe">
        <title>Detection of Robinsoniella peoriensis in multiple bone samples of a trauma patient.</title>
        <authorList>
            <person name="Schrottner P."/>
            <person name="Hartwich K."/>
            <person name="Bunk B."/>
            <person name="Schober I."/>
            <person name="Helbig S."/>
            <person name="Rudolph W.W."/>
            <person name="Gunzer F."/>
        </authorList>
    </citation>
    <scope>NUCLEOTIDE SEQUENCE [LARGE SCALE GENOMIC DNA]</scope>
    <source>
        <strain evidence="1 2">DSM 106044</strain>
    </source>
</reference>